<comment type="caution">
    <text evidence="3">The sequence shown here is derived from an EMBL/GenBank/DDBJ whole genome shotgun (WGS) entry which is preliminary data.</text>
</comment>
<feature type="compositionally biased region" description="Acidic residues" evidence="1">
    <location>
        <begin position="255"/>
        <end position="267"/>
    </location>
</feature>
<dbReference type="GO" id="GO:0016791">
    <property type="term" value="F:phosphatase activity"/>
    <property type="evidence" value="ECO:0007669"/>
    <property type="project" value="TreeGrafter"/>
</dbReference>
<dbReference type="PANTHER" id="PTHR42850:SF4">
    <property type="entry name" value="ZINC-DEPENDENT ENDOPOLYPHOSPHATASE"/>
    <property type="match status" value="1"/>
</dbReference>
<name>A0AAJ0MK55_9PEZI</name>
<reference evidence="3" key="2">
    <citation type="submission" date="2023-06" db="EMBL/GenBank/DDBJ databases">
        <authorList>
            <consortium name="Lawrence Berkeley National Laboratory"/>
            <person name="Haridas S."/>
            <person name="Hensen N."/>
            <person name="Bonometti L."/>
            <person name="Westerberg I."/>
            <person name="Brannstrom I.O."/>
            <person name="Guillou S."/>
            <person name="Cros-Aarteil S."/>
            <person name="Calhoun S."/>
            <person name="Kuo A."/>
            <person name="Mondo S."/>
            <person name="Pangilinan J."/>
            <person name="Riley R."/>
            <person name="Labutti K."/>
            <person name="Andreopoulos B."/>
            <person name="Lipzen A."/>
            <person name="Chen C."/>
            <person name="Yanf M."/>
            <person name="Daum C."/>
            <person name="Ng V."/>
            <person name="Clum A."/>
            <person name="Steindorff A."/>
            <person name="Ohm R."/>
            <person name="Martin F."/>
            <person name="Silar P."/>
            <person name="Natvig D."/>
            <person name="Lalanne C."/>
            <person name="Gautier V."/>
            <person name="Ament-Velasquez S.L."/>
            <person name="Kruys A."/>
            <person name="Hutchinson M.I."/>
            <person name="Powell A.J."/>
            <person name="Barry K."/>
            <person name="Miller A.N."/>
            <person name="Grigoriev I.V."/>
            <person name="Debuchy R."/>
            <person name="Gladieux P."/>
            <person name="Thoren M.H."/>
            <person name="Johannesson H."/>
        </authorList>
    </citation>
    <scope>NUCLEOTIDE SEQUENCE</scope>
    <source>
        <strain evidence="3">CBS 955.72</strain>
    </source>
</reference>
<dbReference type="PANTHER" id="PTHR42850">
    <property type="entry name" value="METALLOPHOSPHOESTERASE"/>
    <property type="match status" value="1"/>
</dbReference>
<dbReference type="InterPro" id="IPR004843">
    <property type="entry name" value="Calcineurin-like_PHP"/>
</dbReference>
<feature type="region of interest" description="Disordered" evidence="1">
    <location>
        <begin position="407"/>
        <end position="506"/>
    </location>
</feature>
<evidence type="ECO:0000313" key="3">
    <source>
        <dbReference type="EMBL" id="KAK3363465.1"/>
    </source>
</evidence>
<reference evidence="3" key="1">
    <citation type="journal article" date="2023" name="Mol. Phylogenet. Evol.">
        <title>Genome-scale phylogeny and comparative genomics of the fungal order Sordariales.</title>
        <authorList>
            <person name="Hensen N."/>
            <person name="Bonometti L."/>
            <person name="Westerberg I."/>
            <person name="Brannstrom I.O."/>
            <person name="Guillou S."/>
            <person name="Cros-Aarteil S."/>
            <person name="Calhoun S."/>
            <person name="Haridas S."/>
            <person name="Kuo A."/>
            <person name="Mondo S."/>
            <person name="Pangilinan J."/>
            <person name="Riley R."/>
            <person name="LaButti K."/>
            <person name="Andreopoulos B."/>
            <person name="Lipzen A."/>
            <person name="Chen C."/>
            <person name="Yan M."/>
            <person name="Daum C."/>
            <person name="Ng V."/>
            <person name="Clum A."/>
            <person name="Steindorff A."/>
            <person name="Ohm R.A."/>
            <person name="Martin F."/>
            <person name="Silar P."/>
            <person name="Natvig D.O."/>
            <person name="Lalanne C."/>
            <person name="Gautier V."/>
            <person name="Ament-Velasquez S.L."/>
            <person name="Kruys A."/>
            <person name="Hutchinson M.I."/>
            <person name="Powell A.J."/>
            <person name="Barry K."/>
            <person name="Miller A.N."/>
            <person name="Grigoriev I.V."/>
            <person name="Debuchy R."/>
            <person name="Gladieux P."/>
            <person name="Hiltunen Thoren M."/>
            <person name="Johannesson H."/>
        </authorList>
    </citation>
    <scope>NUCLEOTIDE SEQUENCE</scope>
    <source>
        <strain evidence="3">CBS 955.72</strain>
    </source>
</reference>
<gene>
    <name evidence="3" type="ORF">B0T25DRAFT_527608</name>
</gene>
<feature type="domain" description="Calcineurin-like phosphoesterase" evidence="2">
    <location>
        <begin position="165"/>
        <end position="378"/>
    </location>
</feature>
<proteinExistence type="predicted"/>
<keyword evidence="4" id="KW-1185">Reference proteome</keyword>
<evidence type="ECO:0000259" key="2">
    <source>
        <dbReference type="Pfam" id="PF00149"/>
    </source>
</evidence>
<dbReference type="AlphaFoldDB" id="A0AAJ0MK55"/>
<dbReference type="SUPFAM" id="SSF56300">
    <property type="entry name" value="Metallo-dependent phosphatases"/>
    <property type="match status" value="1"/>
</dbReference>
<feature type="region of interest" description="Disordered" evidence="1">
    <location>
        <begin position="70"/>
        <end position="125"/>
    </location>
</feature>
<evidence type="ECO:0000256" key="1">
    <source>
        <dbReference type="SAM" id="MobiDB-lite"/>
    </source>
</evidence>
<feature type="compositionally biased region" description="Basic residues" evidence="1">
    <location>
        <begin position="480"/>
        <end position="506"/>
    </location>
</feature>
<dbReference type="Proteomes" id="UP001275084">
    <property type="component" value="Unassembled WGS sequence"/>
</dbReference>
<dbReference type="GO" id="GO:0000298">
    <property type="term" value="F:endopolyphosphatase activity"/>
    <property type="evidence" value="ECO:0007669"/>
    <property type="project" value="TreeGrafter"/>
</dbReference>
<dbReference type="Pfam" id="PF00149">
    <property type="entry name" value="Metallophos"/>
    <property type="match status" value="1"/>
</dbReference>
<dbReference type="EMBL" id="JAUIQD010000001">
    <property type="protein sequence ID" value="KAK3363465.1"/>
    <property type="molecule type" value="Genomic_DNA"/>
</dbReference>
<dbReference type="InterPro" id="IPR050126">
    <property type="entry name" value="Ap4A_hydrolase"/>
</dbReference>
<accession>A0AAJ0MK55</accession>
<feature type="region of interest" description="Disordered" evidence="1">
    <location>
        <begin position="240"/>
        <end position="274"/>
    </location>
</feature>
<feature type="compositionally biased region" description="Basic residues" evidence="1">
    <location>
        <begin position="414"/>
        <end position="427"/>
    </location>
</feature>
<dbReference type="GO" id="GO:0006798">
    <property type="term" value="P:polyphosphate catabolic process"/>
    <property type="evidence" value="ECO:0007669"/>
    <property type="project" value="TreeGrafter"/>
</dbReference>
<feature type="compositionally biased region" description="Polar residues" evidence="1">
    <location>
        <begin position="107"/>
        <end position="121"/>
    </location>
</feature>
<dbReference type="Gene3D" id="3.60.21.10">
    <property type="match status" value="1"/>
</dbReference>
<evidence type="ECO:0000313" key="4">
    <source>
        <dbReference type="Proteomes" id="UP001275084"/>
    </source>
</evidence>
<protein>
    <submittedName>
        <fullName evidence="3">Metallo-dependent phosphatase-like protein</fullName>
    </submittedName>
</protein>
<dbReference type="InterPro" id="IPR029052">
    <property type="entry name" value="Metallo-depent_PP-like"/>
</dbReference>
<dbReference type="GO" id="GO:0005737">
    <property type="term" value="C:cytoplasm"/>
    <property type="evidence" value="ECO:0007669"/>
    <property type="project" value="TreeGrafter"/>
</dbReference>
<sequence length="554" mass="61422">MPIASFARLFGRHPHTHHHHHYRRRASLMVAFGMISLATLWLLLFAPQLSAVESHPVQMTLSLANTQPHHNNAQWQQHAPGTPHADKVPRFSAAPHDTQYEHHHQAPDSQDSQKPLMSPDNSAPRPVADLSTIIADLPAEHSLSSVSDIPDDATTEGHKTVPRRRLVFIGDVHGHLTPLKALLRKVEFDHRKGDHLIFVGDIVAKGPDSAGVVRLAMKLGASAVRGNHEDKVLLAHKAMQRERKQKQKYKAVAEEAPDSGSESDDELSEARLSKHEQHARAVARSLSAQQLKWLSSLPIILRLGQIPGAASPPWNAAELVVVHAGLVPGVPLAEQDSWAVMNMRTLTYLAAKEDESEEKDIAVPSDARDGEPWSHVWNRWSNVTLTREAERMVVVYGHDAREGLQTDMAVDIRRHPKGRKKHRKHRKQGVDGEEIEIETETEEIDDDDEPEETQSPGLEDAELEKDELEEKPTDLDAATGHHKKKPKHGKGKKKHHHGQKNKKKGIRYAFGIDSGCGHGRQLSALAIEAAAPDGTVAHRVEQVECTKASDSAEN</sequence>
<dbReference type="CDD" id="cd00144">
    <property type="entry name" value="MPP_PPP_family"/>
    <property type="match status" value="1"/>
</dbReference>
<feature type="compositionally biased region" description="Acidic residues" evidence="1">
    <location>
        <begin position="431"/>
        <end position="452"/>
    </location>
</feature>
<feature type="compositionally biased region" description="Polar residues" evidence="1">
    <location>
        <begin position="70"/>
        <end position="79"/>
    </location>
</feature>
<organism evidence="3 4">
    <name type="scientific">Lasiosphaeria hispida</name>
    <dbReference type="NCBI Taxonomy" id="260671"/>
    <lineage>
        <taxon>Eukaryota</taxon>
        <taxon>Fungi</taxon>
        <taxon>Dikarya</taxon>
        <taxon>Ascomycota</taxon>
        <taxon>Pezizomycotina</taxon>
        <taxon>Sordariomycetes</taxon>
        <taxon>Sordariomycetidae</taxon>
        <taxon>Sordariales</taxon>
        <taxon>Lasiosphaeriaceae</taxon>
        <taxon>Lasiosphaeria</taxon>
    </lineage>
</organism>